<name>A0A8S9TU41_PHYIN</name>
<feature type="region of interest" description="Disordered" evidence="2">
    <location>
        <begin position="55"/>
        <end position="74"/>
    </location>
</feature>
<evidence type="ECO:0000256" key="2">
    <source>
        <dbReference type="SAM" id="MobiDB-lite"/>
    </source>
</evidence>
<dbReference type="EMBL" id="JAACNO010002868">
    <property type="protein sequence ID" value="KAF4130239.1"/>
    <property type="molecule type" value="Genomic_DNA"/>
</dbReference>
<evidence type="ECO:0000313" key="4">
    <source>
        <dbReference type="Proteomes" id="UP000704712"/>
    </source>
</evidence>
<evidence type="ECO:0000313" key="3">
    <source>
        <dbReference type="EMBL" id="KAF4130239.1"/>
    </source>
</evidence>
<dbReference type="AlphaFoldDB" id="A0A8S9TU41"/>
<feature type="region of interest" description="Disordered" evidence="2">
    <location>
        <begin position="161"/>
        <end position="205"/>
    </location>
</feature>
<gene>
    <name evidence="3" type="ORF">GN958_ATG20654</name>
</gene>
<feature type="compositionally biased region" description="Polar residues" evidence="2">
    <location>
        <begin position="173"/>
        <end position="186"/>
    </location>
</feature>
<organism evidence="3 4">
    <name type="scientific">Phytophthora infestans</name>
    <name type="common">Potato late blight agent</name>
    <name type="synonym">Botrytis infestans</name>
    <dbReference type="NCBI Taxonomy" id="4787"/>
    <lineage>
        <taxon>Eukaryota</taxon>
        <taxon>Sar</taxon>
        <taxon>Stramenopiles</taxon>
        <taxon>Oomycota</taxon>
        <taxon>Peronosporomycetes</taxon>
        <taxon>Peronosporales</taxon>
        <taxon>Peronosporaceae</taxon>
        <taxon>Phytophthora</taxon>
    </lineage>
</organism>
<comment type="caution">
    <text evidence="3">The sequence shown here is derived from an EMBL/GenBank/DDBJ whole genome shotgun (WGS) entry which is preliminary data.</text>
</comment>
<evidence type="ECO:0000256" key="1">
    <source>
        <dbReference type="SAM" id="Coils"/>
    </source>
</evidence>
<sequence length="361" mass="41274">MNQSVRPPKILFVRPKSAGSVRSSQTRSSPAPASHANGRNPAPLTPSISLCGTIPPQPVRPVSNSARRPSSAVGSRRCFAPVTVPTLPKTTREVESVDVAWQGDAPAADTASGRDAENIYHVIVARKDAEDTAQTLARRISHFRTQEERVVREMQTMRTRLETNLKKPRQRPRTSVGTGQAHQTSHLHPLPLQHNVPQSSAKQKEVPTFPVYKRKLNVPRSREQRDFIAKQKRTLELRKLEVARQQKERLKLALAGQKAKEADQEYKRRCRNERIRAEEQQAKELRAEKLRQLREAATKQHFERLMTEKQRQHEALNLVAVMEEEERNLRLRLEALHFHREYMEQELCSSVPPFGHTATDR</sequence>
<proteinExistence type="predicted"/>
<reference evidence="3" key="1">
    <citation type="submission" date="2020-03" db="EMBL/GenBank/DDBJ databases">
        <title>Hybrid Assembly of Korean Phytophthora infestans isolates.</title>
        <authorList>
            <person name="Prokchorchik M."/>
            <person name="Lee Y."/>
            <person name="Seo J."/>
            <person name="Cho J.-H."/>
            <person name="Park Y.-E."/>
            <person name="Jang D.-C."/>
            <person name="Im J.-S."/>
            <person name="Choi J.-G."/>
            <person name="Park H.-J."/>
            <person name="Lee G.-B."/>
            <person name="Lee Y.-G."/>
            <person name="Hong S.-Y."/>
            <person name="Cho K."/>
            <person name="Sohn K.H."/>
        </authorList>
    </citation>
    <scope>NUCLEOTIDE SEQUENCE</scope>
    <source>
        <strain evidence="3">KR_2_A2</strain>
    </source>
</reference>
<feature type="compositionally biased region" description="Polar residues" evidence="2">
    <location>
        <begin position="20"/>
        <end position="31"/>
    </location>
</feature>
<accession>A0A8S9TU41</accession>
<dbReference type="Proteomes" id="UP000704712">
    <property type="component" value="Unassembled WGS sequence"/>
</dbReference>
<keyword evidence="1" id="KW-0175">Coiled coil</keyword>
<protein>
    <submittedName>
        <fullName evidence="3">Uncharacterized protein</fullName>
    </submittedName>
</protein>
<feature type="region of interest" description="Disordered" evidence="2">
    <location>
        <begin position="1"/>
        <end position="50"/>
    </location>
</feature>
<feature type="coiled-coil region" evidence="1">
    <location>
        <begin position="240"/>
        <end position="300"/>
    </location>
</feature>